<dbReference type="Pfam" id="PF04607">
    <property type="entry name" value="RelA_SpoT"/>
    <property type="match status" value="1"/>
</dbReference>
<dbReference type="InterPro" id="IPR006674">
    <property type="entry name" value="HD_domain"/>
</dbReference>
<dbReference type="SUPFAM" id="SSF109604">
    <property type="entry name" value="HD-domain/PDEase-like"/>
    <property type="match status" value="1"/>
</dbReference>
<dbReference type="Gene3D" id="3.10.20.30">
    <property type="match status" value="1"/>
</dbReference>
<dbReference type="PANTHER" id="PTHR21262:SF31">
    <property type="entry name" value="GTP PYROPHOSPHOKINASE"/>
    <property type="match status" value="1"/>
</dbReference>
<dbReference type="CDD" id="cd05399">
    <property type="entry name" value="NT_Rel-Spo_like"/>
    <property type="match status" value="1"/>
</dbReference>
<protein>
    <recommendedName>
        <fullName evidence="6">GTP pyrophosphokinase</fullName>
    </recommendedName>
</protein>
<dbReference type="Pfam" id="PF02824">
    <property type="entry name" value="TGS"/>
    <property type="match status" value="1"/>
</dbReference>
<comment type="caution">
    <text evidence="4">The sequence shown here is derived from an EMBL/GenBank/DDBJ whole genome shotgun (WGS) entry which is preliminary data.</text>
</comment>
<dbReference type="SMART" id="SM00954">
    <property type="entry name" value="RelA_SpoT"/>
    <property type="match status" value="1"/>
</dbReference>
<feature type="domain" description="TGS" evidence="3">
    <location>
        <begin position="420"/>
        <end position="482"/>
    </location>
</feature>
<reference evidence="4 5" key="1">
    <citation type="journal article" date="2019" name="Int. J. Syst. Evol. Microbiol.">
        <title>The Global Catalogue of Microorganisms (GCM) 10K type strain sequencing project: providing services to taxonomists for standard genome sequencing and annotation.</title>
        <authorList>
            <consortium name="The Broad Institute Genomics Platform"/>
            <consortium name="The Broad Institute Genome Sequencing Center for Infectious Disease"/>
            <person name="Wu L."/>
            <person name="Ma J."/>
        </authorList>
    </citation>
    <scope>NUCLEOTIDE SEQUENCE [LARGE SCALE GENOMIC DNA]</scope>
    <source>
        <strain evidence="4 5">JCM 13250</strain>
    </source>
</reference>
<dbReference type="Gene3D" id="3.30.460.10">
    <property type="entry name" value="Beta Polymerase, domain 2"/>
    <property type="match status" value="1"/>
</dbReference>
<dbReference type="InterPro" id="IPR003607">
    <property type="entry name" value="HD/PDEase_dom"/>
</dbReference>
<dbReference type="Pfam" id="PF13328">
    <property type="entry name" value="HD_4"/>
    <property type="match status" value="1"/>
</dbReference>
<dbReference type="Gene3D" id="1.10.3210.10">
    <property type="entry name" value="Hypothetical protein af1432"/>
    <property type="match status" value="1"/>
</dbReference>
<name>A0ABN2LVI0_9ACTN</name>
<evidence type="ECO:0000313" key="5">
    <source>
        <dbReference type="Proteomes" id="UP001500218"/>
    </source>
</evidence>
<evidence type="ECO:0008006" key="6">
    <source>
        <dbReference type="Google" id="ProtNLM"/>
    </source>
</evidence>
<comment type="similarity">
    <text evidence="1">Belongs to the RelA/SpoT family.</text>
</comment>
<evidence type="ECO:0000256" key="1">
    <source>
        <dbReference type="ARBA" id="ARBA00007476"/>
    </source>
</evidence>
<organism evidence="4 5">
    <name type="scientific">Luedemannella flava</name>
    <dbReference type="NCBI Taxonomy" id="349316"/>
    <lineage>
        <taxon>Bacteria</taxon>
        <taxon>Bacillati</taxon>
        <taxon>Actinomycetota</taxon>
        <taxon>Actinomycetes</taxon>
        <taxon>Micromonosporales</taxon>
        <taxon>Micromonosporaceae</taxon>
        <taxon>Luedemannella</taxon>
    </lineage>
</organism>
<dbReference type="InterPro" id="IPR043519">
    <property type="entry name" value="NT_sf"/>
</dbReference>
<dbReference type="CDD" id="cd00077">
    <property type="entry name" value="HDc"/>
    <property type="match status" value="1"/>
</dbReference>
<evidence type="ECO:0000259" key="3">
    <source>
        <dbReference type="PROSITE" id="PS51880"/>
    </source>
</evidence>
<dbReference type="PROSITE" id="PS51831">
    <property type="entry name" value="HD"/>
    <property type="match status" value="1"/>
</dbReference>
<proteinExistence type="inferred from homology"/>
<evidence type="ECO:0000259" key="2">
    <source>
        <dbReference type="PROSITE" id="PS51831"/>
    </source>
</evidence>
<dbReference type="PANTHER" id="PTHR21262">
    <property type="entry name" value="GUANOSINE-3',5'-BIS DIPHOSPHATE 3'-PYROPHOSPHOHYDROLASE"/>
    <property type="match status" value="1"/>
</dbReference>
<sequence>MDFDFGRSPQLMSHRVRAMFPWSATAPAEPVGALIRTHRAIHSGAEVTSIRKAYTVAEKMHRGQMRKSGEPYITHPLAVAKILAELGMDTTTLVAALLHDTVEDTSYTMPQLRNDFGREVALLVDGVTKFDKAFYGASAEAETIRKMLITAGQDVRVLVVKLADRLHNMRTLDARSTSSRARIARATQEVLVPLCDRLGIQALKRELEDTVLWALEPETHAKYVAWVSHRPQWMAYLQSFVAQAETTIKTAKIPARVMARPRHLFSIWKDTSAGGYAEPHDLPRIVVLVDGPETECYTALGEIHGRWRPVPGRFKDFIASPKNNLYRSLHTTVVGPNHQQVEVLLRTETMHRNAEYGIAASYRFPVRDAGGGGASGRAQRKARTDATRAEHLAWLHRVVEWQADAVNPAQFLDSLRCDLTEAQVHVFAGQQRLLLPAGATPVDVAYALGEAVGSRCVAASVNGQLAPLSSLLDDGDRVEIHTAAPGQTLPDGSPIGPSREWLTFVRTPNAQLQITRYLEEHGGDGEDGGPLPVGVRVRVGRAAVALALHHRERGLADDAPLIKVANGLGLPDVESLFIAVADKTIPADDVVLRLIKTVDEYTVTP</sequence>
<dbReference type="InterPro" id="IPR012675">
    <property type="entry name" value="Beta-grasp_dom_sf"/>
</dbReference>
<dbReference type="SMART" id="SM00471">
    <property type="entry name" value="HDc"/>
    <property type="match status" value="1"/>
</dbReference>
<dbReference type="InterPro" id="IPR007685">
    <property type="entry name" value="RelA_SpoT"/>
</dbReference>
<feature type="domain" description="HD" evidence="2">
    <location>
        <begin position="72"/>
        <end position="169"/>
    </location>
</feature>
<dbReference type="Proteomes" id="UP001500218">
    <property type="component" value="Unassembled WGS sequence"/>
</dbReference>
<dbReference type="SUPFAM" id="SSF81271">
    <property type="entry name" value="TGS-like"/>
    <property type="match status" value="1"/>
</dbReference>
<dbReference type="EMBL" id="BAAALT010000057">
    <property type="protein sequence ID" value="GAA1800543.1"/>
    <property type="molecule type" value="Genomic_DNA"/>
</dbReference>
<evidence type="ECO:0000313" key="4">
    <source>
        <dbReference type="EMBL" id="GAA1800543.1"/>
    </source>
</evidence>
<keyword evidence="5" id="KW-1185">Reference proteome</keyword>
<gene>
    <name evidence="4" type="ORF">GCM10009682_22680</name>
</gene>
<dbReference type="PROSITE" id="PS51880">
    <property type="entry name" value="TGS"/>
    <property type="match status" value="1"/>
</dbReference>
<dbReference type="SUPFAM" id="SSF81301">
    <property type="entry name" value="Nucleotidyltransferase"/>
    <property type="match status" value="1"/>
</dbReference>
<dbReference type="InterPro" id="IPR004095">
    <property type="entry name" value="TGS"/>
</dbReference>
<accession>A0ABN2LVI0</accession>
<dbReference type="InterPro" id="IPR012676">
    <property type="entry name" value="TGS-like"/>
</dbReference>